<dbReference type="NCBIfam" id="NF033546">
    <property type="entry name" value="transpos_IS21"/>
    <property type="match status" value="1"/>
</dbReference>
<dbReference type="PANTHER" id="PTHR35004:SF7">
    <property type="entry name" value="INTEGRASE PROTEIN"/>
    <property type="match status" value="1"/>
</dbReference>
<dbReference type="Gene3D" id="3.30.420.10">
    <property type="entry name" value="Ribonuclease H-like superfamily/Ribonuclease H"/>
    <property type="match status" value="1"/>
</dbReference>
<dbReference type="InterPro" id="IPR012337">
    <property type="entry name" value="RNaseH-like_sf"/>
</dbReference>
<dbReference type="RefSeq" id="WP_079413700.1">
    <property type="nucleotide sequence ID" value="NZ_MZGW01000018.1"/>
</dbReference>
<organism evidence="3 4">
    <name type="scientific">Alkalithermobacter paradoxus</name>
    <dbReference type="NCBI Taxonomy" id="29349"/>
    <lineage>
        <taxon>Bacteria</taxon>
        <taxon>Bacillati</taxon>
        <taxon>Bacillota</taxon>
        <taxon>Clostridia</taxon>
        <taxon>Peptostreptococcales</taxon>
        <taxon>Tepidibacteraceae</taxon>
        <taxon>Alkalithermobacter</taxon>
    </lineage>
</organism>
<name>A0A1V4I434_9FIRM</name>
<dbReference type="Pfam" id="PF22483">
    <property type="entry name" value="Mu-transpos_C_2"/>
    <property type="match status" value="1"/>
</dbReference>
<dbReference type="AlphaFoldDB" id="A0A1V4I434"/>
<evidence type="ECO:0000256" key="1">
    <source>
        <dbReference type="ARBA" id="ARBA00009277"/>
    </source>
</evidence>
<dbReference type="PANTHER" id="PTHR35004">
    <property type="entry name" value="TRANSPOSASE RV3428C-RELATED"/>
    <property type="match status" value="1"/>
</dbReference>
<feature type="domain" description="Integrase catalytic" evidence="2">
    <location>
        <begin position="137"/>
        <end position="314"/>
    </location>
</feature>
<dbReference type="Proteomes" id="UP000190140">
    <property type="component" value="Unassembled WGS sequence"/>
</dbReference>
<accession>A0A1V4I434</accession>
<evidence type="ECO:0000259" key="2">
    <source>
        <dbReference type="PROSITE" id="PS50994"/>
    </source>
</evidence>
<proteinExistence type="inferred from homology"/>
<dbReference type="SUPFAM" id="SSF53098">
    <property type="entry name" value="Ribonuclease H-like"/>
    <property type="match status" value="1"/>
</dbReference>
<dbReference type="GO" id="GO:0015074">
    <property type="term" value="P:DNA integration"/>
    <property type="evidence" value="ECO:0007669"/>
    <property type="project" value="InterPro"/>
</dbReference>
<reference evidence="3 4" key="1">
    <citation type="submission" date="2017-03" db="EMBL/GenBank/DDBJ databases">
        <title>Genome sequence of Clostridium thermoalcaliphilum DSM 7309.</title>
        <authorList>
            <person name="Poehlein A."/>
            <person name="Daniel R."/>
        </authorList>
    </citation>
    <scope>NUCLEOTIDE SEQUENCE [LARGE SCALE GENOMIC DNA]</scope>
    <source>
        <strain evidence="3 4">DSM 7309</strain>
    </source>
</reference>
<evidence type="ECO:0000313" key="4">
    <source>
        <dbReference type="Proteomes" id="UP000190140"/>
    </source>
</evidence>
<gene>
    <name evidence="3" type="ORF">CLOTH_20660</name>
</gene>
<dbReference type="EMBL" id="MZGW01000018">
    <property type="protein sequence ID" value="OPJ54630.1"/>
    <property type="molecule type" value="Genomic_DNA"/>
</dbReference>
<dbReference type="PROSITE" id="PS50994">
    <property type="entry name" value="INTEGRASE"/>
    <property type="match status" value="1"/>
</dbReference>
<dbReference type="InterPro" id="IPR036397">
    <property type="entry name" value="RNaseH_sf"/>
</dbReference>
<dbReference type="OrthoDB" id="3193769at2"/>
<dbReference type="InterPro" id="IPR054353">
    <property type="entry name" value="IstA-like_C"/>
</dbReference>
<keyword evidence="4" id="KW-1185">Reference proteome</keyword>
<comment type="similarity">
    <text evidence="1">Belongs to the transposase IS21/IS408/IS1162 family.</text>
</comment>
<sequence length="435" mass="50706">MNMILKMNINTEIDINSVKDLDKLKILVEVNNLEKPNFSELGRTLGVDRRTAKKYYEGNLKKERKQKKSKIDDYHDIITSLLSKDNKQIFYYKSHLYRYLVREHGLTCSRSNFNYFILNNKKFAEYFKPKSKKDAIKSETPFGKQAQFDWKEKLKFSFRNGSEMVLNVGSLVLSASRFKVWTIYPSTNQNHLFDFLVNAFETLGGVPKEILIDNASTMMDQARTERSKGKINNKFKQLADDFEFKVVPCIRARPNTKAKVENPMRVIDEIMNYNGIVENLEELHKKMNIITNEANSRICQATGLPPILVFNKEKEHLLPLPHDKVCSFYKNITASAKVNTNALFKYKQNMYSVPPELIGKTIVIEATENNLYVYYNKNLVTIHSISKSKVNYHNDHHIQLLGMTFKSQNEETVSEYANKHFKELEKFNEQLSEIM</sequence>
<evidence type="ECO:0000313" key="3">
    <source>
        <dbReference type="EMBL" id="OPJ54630.1"/>
    </source>
</evidence>
<dbReference type="GO" id="GO:0003676">
    <property type="term" value="F:nucleic acid binding"/>
    <property type="evidence" value="ECO:0007669"/>
    <property type="project" value="InterPro"/>
</dbReference>
<comment type="caution">
    <text evidence="3">The sequence shown here is derived from an EMBL/GenBank/DDBJ whole genome shotgun (WGS) entry which is preliminary data.</text>
</comment>
<dbReference type="STRING" id="29349.CLOTH_20660"/>
<protein>
    <submittedName>
        <fullName evidence="3">Integrase core domain protein</fullName>
    </submittedName>
</protein>
<dbReference type="InterPro" id="IPR001584">
    <property type="entry name" value="Integrase_cat-core"/>
</dbReference>